<name>A0A1J1ILI6_9DIPT</name>
<dbReference type="Pfam" id="PF00788">
    <property type="entry name" value="RA"/>
    <property type="match status" value="2"/>
</dbReference>
<feature type="compositionally biased region" description="Low complexity" evidence="1">
    <location>
        <begin position="301"/>
        <end position="316"/>
    </location>
</feature>
<gene>
    <name evidence="3" type="primary">putative GK15415</name>
    <name evidence="3" type="ORF">CLUMA_CG013694</name>
</gene>
<evidence type="ECO:0000313" key="4">
    <source>
        <dbReference type="Proteomes" id="UP000183832"/>
    </source>
</evidence>
<evidence type="ECO:0000256" key="1">
    <source>
        <dbReference type="SAM" id="MobiDB-lite"/>
    </source>
</evidence>
<organism evidence="3 4">
    <name type="scientific">Clunio marinus</name>
    <dbReference type="NCBI Taxonomy" id="568069"/>
    <lineage>
        <taxon>Eukaryota</taxon>
        <taxon>Metazoa</taxon>
        <taxon>Ecdysozoa</taxon>
        <taxon>Arthropoda</taxon>
        <taxon>Hexapoda</taxon>
        <taxon>Insecta</taxon>
        <taxon>Pterygota</taxon>
        <taxon>Neoptera</taxon>
        <taxon>Endopterygota</taxon>
        <taxon>Diptera</taxon>
        <taxon>Nematocera</taxon>
        <taxon>Chironomoidea</taxon>
        <taxon>Chironomidae</taxon>
        <taxon>Clunio</taxon>
    </lineage>
</organism>
<dbReference type="AlphaFoldDB" id="A0A1J1ILI6"/>
<dbReference type="GO" id="GO:0045742">
    <property type="term" value="P:positive regulation of epidermal growth factor receptor signaling pathway"/>
    <property type="evidence" value="ECO:0007669"/>
    <property type="project" value="TreeGrafter"/>
</dbReference>
<dbReference type="CDD" id="cd17043">
    <property type="entry name" value="RA"/>
    <property type="match status" value="1"/>
</dbReference>
<protein>
    <submittedName>
        <fullName evidence="3">CLUMA_CG013694, isoform A</fullName>
    </submittedName>
</protein>
<evidence type="ECO:0000259" key="2">
    <source>
        <dbReference type="PROSITE" id="PS50200"/>
    </source>
</evidence>
<dbReference type="Proteomes" id="UP000183832">
    <property type="component" value="Unassembled WGS sequence"/>
</dbReference>
<keyword evidence="4" id="KW-1185">Reference proteome</keyword>
<dbReference type="InterPro" id="IPR000159">
    <property type="entry name" value="RA_dom"/>
</dbReference>
<dbReference type="PROSITE" id="PS51257">
    <property type="entry name" value="PROKAR_LIPOPROTEIN"/>
    <property type="match status" value="1"/>
</dbReference>
<feature type="region of interest" description="Disordered" evidence="1">
    <location>
        <begin position="26"/>
        <end position="54"/>
    </location>
</feature>
<dbReference type="PANTHER" id="PTHR21298">
    <property type="entry name" value="GH01721P"/>
    <property type="match status" value="1"/>
</dbReference>
<dbReference type="SMART" id="SM00314">
    <property type="entry name" value="RA"/>
    <property type="match status" value="2"/>
</dbReference>
<evidence type="ECO:0000313" key="3">
    <source>
        <dbReference type="EMBL" id="CRL00428.1"/>
    </source>
</evidence>
<dbReference type="GO" id="GO:0007165">
    <property type="term" value="P:signal transduction"/>
    <property type="evidence" value="ECO:0007669"/>
    <property type="project" value="InterPro"/>
</dbReference>
<accession>A0A1J1ILI6</accession>
<dbReference type="PROSITE" id="PS50200">
    <property type="entry name" value="RA"/>
    <property type="match status" value="2"/>
</dbReference>
<sequence length="471" mass="52763">MLKHVHISPLRNRLDSISLRSSATLSSSSSCTTSLCGSPEPHSDTQLNTQSRSSSYTSLTESISQTTLKVYTACLRLDIEYKTLAVSWDSTAKQIVTQVLRRCKMRHRDPRLFYLSMEVRIRRADARTMLTLDDSARPAMLQACHPAGESKFHLQMKSGGLIRVHTSALQQTSQYKSLLISEQTTSDELLTLLLSCYNSTEPVEEFSLYEVCPDQEYQRKLHPDDLPLRAQIQRNQKGENCHFLVRRIRNLSRRTIKLEDTEALTKLNYSMTLIPSTPTEMSQTVTDIKPLECLTENTKASSSSTSSPSSSSSTPSSIAVFKSKFSKLESCLCKLSLRCDYNDEVDVNGNVVSPQKFQRNSSPPIQHCIHCKRKSSIMLKGFHEPLKHNPSTSAKKDDKSSTSSTYNPVYNVREIRSVGNSFSSLGIDKKLMELDAKTLSSLSSSSRRHSVAVDEIVNAHPSKGIGNYLYI</sequence>
<feature type="compositionally biased region" description="Low complexity" evidence="1">
    <location>
        <begin position="26"/>
        <end position="38"/>
    </location>
</feature>
<dbReference type="OrthoDB" id="3908708at2759"/>
<feature type="region of interest" description="Disordered" evidence="1">
    <location>
        <begin position="383"/>
        <end position="406"/>
    </location>
</feature>
<feature type="domain" description="Ras-associating" evidence="2">
    <location>
        <begin position="64"/>
        <end position="155"/>
    </location>
</feature>
<reference evidence="3 4" key="1">
    <citation type="submission" date="2015-04" db="EMBL/GenBank/DDBJ databases">
        <authorList>
            <person name="Syromyatnikov M.Y."/>
            <person name="Popov V.N."/>
        </authorList>
    </citation>
    <scope>NUCLEOTIDE SEQUENCE [LARGE SCALE GENOMIC DNA]</scope>
</reference>
<dbReference type="PANTHER" id="PTHR21298:SF2">
    <property type="entry name" value="GH01721P"/>
    <property type="match status" value="1"/>
</dbReference>
<proteinExistence type="predicted"/>
<dbReference type="GO" id="GO:0045743">
    <property type="term" value="P:positive regulation of fibroblast growth factor receptor signaling pathway"/>
    <property type="evidence" value="ECO:0007669"/>
    <property type="project" value="TreeGrafter"/>
</dbReference>
<feature type="region of interest" description="Disordered" evidence="1">
    <location>
        <begin position="297"/>
        <end position="316"/>
    </location>
</feature>
<dbReference type="SUPFAM" id="SSF54236">
    <property type="entry name" value="Ubiquitin-like"/>
    <property type="match status" value="2"/>
</dbReference>
<dbReference type="Gene3D" id="3.10.20.90">
    <property type="entry name" value="Phosphatidylinositol 3-kinase Catalytic Subunit, Chain A, domain 1"/>
    <property type="match status" value="2"/>
</dbReference>
<feature type="domain" description="Ras-associating" evidence="2">
    <location>
        <begin position="158"/>
        <end position="250"/>
    </location>
</feature>
<dbReference type="EMBL" id="CVRI01000054">
    <property type="protein sequence ID" value="CRL00428.1"/>
    <property type="molecule type" value="Genomic_DNA"/>
</dbReference>
<dbReference type="InterPro" id="IPR029071">
    <property type="entry name" value="Ubiquitin-like_domsf"/>
</dbReference>